<dbReference type="Pfam" id="PF02458">
    <property type="entry name" value="Transferase"/>
    <property type="match status" value="1"/>
</dbReference>
<evidence type="ECO:0000313" key="2">
    <source>
        <dbReference type="EMBL" id="RZC26073.1"/>
    </source>
</evidence>
<dbReference type="AlphaFoldDB" id="A0A445LS20"/>
<gene>
    <name evidence="2" type="ORF">D0Y65_004661</name>
</gene>
<comment type="similarity">
    <text evidence="1">Belongs to the plant acyltransferase family.</text>
</comment>
<comment type="caution">
    <text evidence="2">The sequence shown here is derived from an EMBL/GenBank/DDBJ whole genome shotgun (WGS) entry which is preliminary data.</text>
</comment>
<dbReference type="InterPro" id="IPR050317">
    <property type="entry name" value="Plant_Fungal_Acyltransferase"/>
</dbReference>
<keyword evidence="3" id="KW-1185">Reference proteome</keyword>
<dbReference type="PANTHER" id="PTHR31642:SF259">
    <property type="entry name" value="PROTEIN ECERIFERUM 2"/>
    <property type="match status" value="1"/>
</dbReference>
<name>A0A445LS20_GLYSO</name>
<dbReference type="GO" id="GO:0016747">
    <property type="term" value="F:acyltransferase activity, transferring groups other than amino-acyl groups"/>
    <property type="evidence" value="ECO:0007669"/>
    <property type="project" value="TreeGrafter"/>
</dbReference>
<accession>A0A445LS20</accession>
<dbReference type="InterPro" id="IPR023213">
    <property type="entry name" value="CAT-like_dom_sf"/>
</dbReference>
<dbReference type="Proteomes" id="UP000289340">
    <property type="component" value="Chromosome 2"/>
</dbReference>
<sequence length="443" mass="48959">MDQETEPQPLTSKISTVVPATPRGDEDGAYHLSNMDLLMKLHYIRAVYFFINDAAQGLSIYDLKKPMFPLLDQVVQLSGRIRVSESGRPFLKCNDAGVRIAEYHHDHTLGEWFQKNGCSLQGLVHDHVLGPDLGFSPLVFVKFTWFKCGGLSLGLSWSHVLGDAFSAFSFITKWSQILAGHAPPKILPMSPTLKEIQTPHNNNSVNANNGNHFSVKTATTIEELWLATNGIKMVTHTFHVTAKQLNRLVSSTFFSCDQNKATKTSYFEILSALVWKHIAGMREDTEPKVVTICTRGMANIEFPTNGLVLSVVEANVAVGQSDVSDLAKLIGEEKRVENVVVEKLVEESQGKGDFVVYGANLTFVDLEEGDMYEVVLNGHKPVVTNCSIHGVGDQGVVLVLPGLEDEENGRNIGRMVTVSLPEKEVDQLKEKLRGEWGPESLPF</sequence>
<protein>
    <submittedName>
        <fullName evidence="2">Protein ECERIFERUM 2</fullName>
    </submittedName>
</protein>
<dbReference type="EMBL" id="QZWG01000002">
    <property type="protein sequence ID" value="RZC26073.1"/>
    <property type="molecule type" value="Genomic_DNA"/>
</dbReference>
<proteinExistence type="inferred from homology"/>
<dbReference type="SMR" id="A0A445LS20"/>
<evidence type="ECO:0000313" key="3">
    <source>
        <dbReference type="Proteomes" id="UP000289340"/>
    </source>
</evidence>
<reference evidence="2 3" key="1">
    <citation type="submission" date="2018-09" db="EMBL/GenBank/DDBJ databases">
        <title>A high-quality reference genome of wild soybean provides a powerful tool to mine soybean genomes.</title>
        <authorList>
            <person name="Xie M."/>
            <person name="Chung C.Y.L."/>
            <person name="Li M.-W."/>
            <person name="Wong F.-L."/>
            <person name="Chan T.-F."/>
            <person name="Lam H.-M."/>
        </authorList>
    </citation>
    <scope>NUCLEOTIDE SEQUENCE [LARGE SCALE GENOMIC DNA]</scope>
    <source>
        <strain evidence="3">cv. W05</strain>
        <tissue evidence="2">Hypocotyl of etiolated seedlings</tissue>
    </source>
</reference>
<organism evidence="2 3">
    <name type="scientific">Glycine soja</name>
    <name type="common">Wild soybean</name>
    <dbReference type="NCBI Taxonomy" id="3848"/>
    <lineage>
        <taxon>Eukaryota</taxon>
        <taxon>Viridiplantae</taxon>
        <taxon>Streptophyta</taxon>
        <taxon>Embryophyta</taxon>
        <taxon>Tracheophyta</taxon>
        <taxon>Spermatophyta</taxon>
        <taxon>Magnoliopsida</taxon>
        <taxon>eudicotyledons</taxon>
        <taxon>Gunneridae</taxon>
        <taxon>Pentapetalae</taxon>
        <taxon>rosids</taxon>
        <taxon>fabids</taxon>
        <taxon>Fabales</taxon>
        <taxon>Fabaceae</taxon>
        <taxon>Papilionoideae</taxon>
        <taxon>50 kb inversion clade</taxon>
        <taxon>NPAAA clade</taxon>
        <taxon>indigoferoid/millettioid clade</taxon>
        <taxon>Phaseoleae</taxon>
        <taxon>Glycine</taxon>
        <taxon>Glycine subgen. Soja</taxon>
    </lineage>
</organism>
<evidence type="ECO:0000256" key="1">
    <source>
        <dbReference type="ARBA" id="ARBA00009861"/>
    </source>
</evidence>
<dbReference type="Gramene" id="XM_028357291.1">
    <property type="protein sequence ID" value="XP_028213092.1"/>
    <property type="gene ID" value="LOC114395494"/>
</dbReference>
<dbReference type="PANTHER" id="PTHR31642">
    <property type="entry name" value="TRICHOTHECENE 3-O-ACETYLTRANSFERASE"/>
    <property type="match status" value="1"/>
</dbReference>
<dbReference type="Gene3D" id="3.30.559.10">
    <property type="entry name" value="Chloramphenicol acetyltransferase-like domain"/>
    <property type="match status" value="2"/>
</dbReference>